<evidence type="ECO:0000313" key="18">
    <source>
        <dbReference type="RefSeq" id="XP_013378607.1"/>
    </source>
</evidence>
<dbReference type="InterPro" id="IPR005122">
    <property type="entry name" value="Uracil-DNA_glycosylase-like"/>
</dbReference>
<dbReference type="NCBIfam" id="NF003592">
    <property type="entry name" value="PRK05254.1-5"/>
    <property type="match status" value="1"/>
</dbReference>
<evidence type="ECO:0000256" key="1">
    <source>
        <dbReference type="ARBA" id="ARBA00008184"/>
    </source>
</evidence>
<keyword evidence="4 12" id="KW-0378">Hydrolase</keyword>
<feature type="active site" description="Proton acceptor" evidence="12 13">
    <location>
        <position position="145"/>
    </location>
</feature>
<keyword evidence="8 12" id="KW-0539">Nucleus</keyword>
<accession>A0A1S3GY69</accession>
<dbReference type="InterPro" id="IPR002043">
    <property type="entry name" value="UDG_fam1"/>
</dbReference>
<dbReference type="InParanoid" id="A0A1S3GY69"/>
<evidence type="ECO:0000256" key="5">
    <source>
        <dbReference type="ARBA" id="ARBA00022990"/>
    </source>
</evidence>
<feature type="compositionally biased region" description="Polar residues" evidence="15">
    <location>
        <begin position="1"/>
        <end position="15"/>
    </location>
</feature>
<comment type="catalytic activity">
    <reaction evidence="12 14">
        <text>Hydrolyzes single-stranded DNA or mismatched double-stranded DNA and polynucleotides, releasing free uracil.</text>
        <dbReference type="EC" id="3.2.2.27"/>
    </reaction>
</comment>
<dbReference type="STRING" id="7574.A0A1S3GY69"/>
<dbReference type="GO" id="GO:0005654">
    <property type="term" value="C:nucleoplasm"/>
    <property type="evidence" value="ECO:0007669"/>
    <property type="project" value="UniProtKB-ARBA"/>
</dbReference>
<dbReference type="NCBIfam" id="TIGR00628">
    <property type="entry name" value="ung"/>
    <property type="match status" value="1"/>
</dbReference>
<keyword evidence="6 12" id="KW-0496">Mitochondrion</keyword>
<dbReference type="PROSITE" id="PS00130">
    <property type="entry name" value="U_DNA_GLYCOSYLASE"/>
    <property type="match status" value="1"/>
</dbReference>
<evidence type="ECO:0000256" key="6">
    <source>
        <dbReference type="ARBA" id="ARBA00023128"/>
    </source>
</evidence>
<dbReference type="HAMAP" id="MF_00148">
    <property type="entry name" value="UDG"/>
    <property type="match status" value="1"/>
</dbReference>
<proteinExistence type="inferred from homology"/>
<evidence type="ECO:0000256" key="8">
    <source>
        <dbReference type="ARBA" id="ARBA00023242"/>
    </source>
</evidence>
<dbReference type="OMA" id="KMIGQKT"/>
<keyword evidence="3 12" id="KW-0227">DNA damage</keyword>
<keyword evidence="7 12" id="KW-0234">DNA repair</keyword>
<dbReference type="KEGG" id="lak:106150394"/>
<dbReference type="Gene3D" id="3.40.470.10">
    <property type="entry name" value="Uracil-DNA glycosylase-like domain"/>
    <property type="match status" value="1"/>
</dbReference>
<evidence type="ECO:0000256" key="7">
    <source>
        <dbReference type="ARBA" id="ARBA00023204"/>
    </source>
</evidence>
<dbReference type="NCBIfam" id="NF003589">
    <property type="entry name" value="PRK05254.1-2"/>
    <property type="match status" value="1"/>
</dbReference>
<dbReference type="SMART" id="SM00986">
    <property type="entry name" value="UDG"/>
    <property type="match status" value="1"/>
</dbReference>
<dbReference type="NCBIfam" id="NF003588">
    <property type="entry name" value="PRK05254.1-1"/>
    <property type="match status" value="1"/>
</dbReference>
<reference evidence="18" key="1">
    <citation type="submission" date="2025-08" db="UniProtKB">
        <authorList>
            <consortium name="RefSeq"/>
        </authorList>
    </citation>
    <scope>IDENTIFICATION</scope>
    <source>
        <tissue evidence="18">Gonads</tissue>
    </source>
</reference>
<comment type="catalytic activity">
    <reaction evidence="10">
        <text>a 2'-deoxyuridine in single-stranded DNA + H2O = a 2'-deoxyribose 5'-monophosphate in single-stranded DNA + uracil</text>
        <dbReference type="Rhea" id="RHEA:81459"/>
        <dbReference type="Rhea" id="RHEA-COMP:12847"/>
        <dbReference type="Rhea" id="RHEA-COMP:19684"/>
        <dbReference type="ChEBI" id="CHEBI:15377"/>
        <dbReference type="ChEBI" id="CHEBI:17568"/>
        <dbReference type="ChEBI" id="CHEBI:133902"/>
        <dbReference type="ChEBI" id="CHEBI:139095"/>
    </reaction>
    <physiologicalReaction direction="left-to-right" evidence="10">
        <dbReference type="Rhea" id="RHEA:81460"/>
    </physiologicalReaction>
</comment>
<dbReference type="GO" id="GO:0097510">
    <property type="term" value="P:base-excision repair, AP site formation via deaminated base removal"/>
    <property type="evidence" value="ECO:0007669"/>
    <property type="project" value="TreeGrafter"/>
</dbReference>
<feature type="compositionally biased region" description="Basic and acidic residues" evidence="15">
    <location>
        <begin position="33"/>
        <end position="45"/>
    </location>
</feature>
<dbReference type="OrthoDB" id="10031947at2759"/>
<sequence length="315" mass="35309">MIGQQKISSFFSPVQQKRPLCSKEDTNVPVKKAKNDPADSKENVHEALTSPSLSPEQKQRIDRNQAAAKAKRIAAQTKGLVVNMGASWMKALEPEFSKPYFTKLSEFIHSERQKSLAIFPPADQVFTWTQMEDIKNVKVVILGQDPYHGDGQAHGLCFSVPEKIRPPPSLENMFKELESDIEGFKPPGHGNLTGWAQQDVLLLNAVLTVQAHRANSHKDMGWEKFTDAVVSWINKNLHGVVFMLWGSYAQKKGACVDKKRHHVLSTVHPSPLSAYRGFLGCKHFSKANELLKKQGKKPIDWTYLPKPCNGTFSPK</sequence>
<dbReference type="FunFam" id="3.40.470.10:FF:000004">
    <property type="entry name" value="Uracil-DNA glycosylase"/>
    <property type="match status" value="1"/>
</dbReference>
<dbReference type="GO" id="GO:0004844">
    <property type="term" value="F:uracil DNA N-glycosylase activity"/>
    <property type="evidence" value="ECO:0007669"/>
    <property type="project" value="UniProtKB-UniRule"/>
</dbReference>
<evidence type="ECO:0000256" key="14">
    <source>
        <dbReference type="RuleBase" id="RU003780"/>
    </source>
</evidence>
<evidence type="ECO:0000256" key="15">
    <source>
        <dbReference type="SAM" id="MobiDB-lite"/>
    </source>
</evidence>
<gene>
    <name evidence="18" type="primary">LOC106150394</name>
</gene>
<dbReference type="InterPro" id="IPR036895">
    <property type="entry name" value="Uracil-DNA_glycosylase-like_sf"/>
</dbReference>
<dbReference type="InterPro" id="IPR018085">
    <property type="entry name" value="Ura-DNA_Glyclase_AS"/>
</dbReference>
<dbReference type="EC" id="3.2.2.27" evidence="12 14"/>
<keyword evidence="17" id="KW-1185">Reference proteome</keyword>
<feature type="domain" description="Uracil-DNA glycosylase-like" evidence="16">
    <location>
        <begin position="130"/>
        <end position="291"/>
    </location>
</feature>
<evidence type="ECO:0000256" key="10">
    <source>
        <dbReference type="ARBA" id="ARBA00052828"/>
    </source>
</evidence>
<protein>
    <recommendedName>
        <fullName evidence="12 14">Uracil-DNA glycosylase</fullName>
        <shortName evidence="12">UDG</shortName>
        <ecNumber evidence="12 14">3.2.2.27</ecNumber>
    </recommendedName>
</protein>
<keyword evidence="2" id="KW-0597">Phosphoprotein</keyword>
<dbReference type="SMART" id="SM00987">
    <property type="entry name" value="UreE_C"/>
    <property type="match status" value="1"/>
</dbReference>
<dbReference type="PANTHER" id="PTHR11264:SF0">
    <property type="entry name" value="URACIL-DNA GLYCOSYLASE"/>
    <property type="match status" value="1"/>
</dbReference>
<dbReference type="SUPFAM" id="SSF52141">
    <property type="entry name" value="Uracil-DNA glycosylase-like"/>
    <property type="match status" value="1"/>
</dbReference>
<evidence type="ECO:0000256" key="13">
    <source>
        <dbReference type="PROSITE-ProRule" id="PRU10072"/>
    </source>
</evidence>
<evidence type="ECO:0000313" key="17">
    <source>
        <dbReference type="Proteomes" id="UP000085678"/>
    </source>
</evidence>
<dbReference type="NCBIfam" id="NF003591">
    <property type="entry name" value="PRK05254.1-4"/>
    <property type="match status" value="1"/>
</dbReference>
<comment type="catalytic activity">
    <reaction evidence="9">
        <text>a 2'-deoxyuridine in double-stranded DNA + H2O = a 2'-deoxyribose 5'-monophosphate in double-stranded DNA + uracil</text>
        <dbReference type="Rhea" id="RHEA:81455"/>
        <dbReference type="Rhea" id="RHEA-COMP:14231"/>
        <dbReference type="Rhea" id="RHEA-COMP:17071"/>
        <dbReference type="ChEBI" id="CHEBI:15377"/>
        <dbReference type="ChEBI" id="CHEBI:17568"/>
        <dbReference type="ChEBI" id="CHEBI:133902"/>
        <dbReference type="ChEBI" id="CHEBI:139095"/>
    </reaction>
    <physiologicalReaction direction="left-to-right" evidence="9">
        <dbReference type="Rhea" id="RHEA:81456"/>
    </physiologicalReaction>
</comment>
<evidence type="ECO:0000256" key="4">
    <source>
        <dbReference type="ARBA" id="ARBA00022801"/>
    </source>
</evidence>
<evidence type="ECO:0000256" key="9">
    <source>
        <dbReference type="ARBA" id="ARBA00052069"/>
    </source>
</evidence>
<keyword evidence="5" id="KW-0007">Acetylation</keyword>
<evidence type="ECO:0000256" key="11">
    <source>
        <dbReference type="ARBA" id="ARBA00064140"/>
    </source>
</evidence>
<organism evidence="17 18">
    <name type="scientific">Lingula anatina</name>
    <name type="common">Brachiopod</name>
    <name type="synonym">Lingula unguis</name>
    <dbReference type="NCBI Taxonomy" id="7574"/>
    <lineage>
        <taxon>Eukaryota</taxon>
        <taxon>Metazoa</taxon>
        <taxon>Spiralia</taxon>
        <taxon>Lophotrochozoa</taxon>
        <taxon>Brachiopoda</taxon>
        <taxon>Linguliformea</taxon>
        <taxon>Lingulata</taxon>
        <taxon>Lingulida</taxon>
        <taxon>Linguloidea</taxon>
        <taxon>Lingulidae</taxon>
        <taxon>Lingula</taxon>
    </lineage>
</organism>
<evidence type="ECO:0000256" key="2">
    <source>
        <dbReference type="ARBA" id="ARBA00022553"/>
    </source>
</evidence>
<feature type="region of interest" description="Disordered" evidence="15">
    <location>
        <begin position="1"/>
        <end position="66"/>
    </location>
</feature>
<dbReference type="RefSeq" id="XP_013378607.1">
    <property type="nucleotide sequence ID" value="XM_013523153.2"/>
</dbReference>
<evidence type="ECO:0000259" key="16">
    <source>
        <dbReference type="SMART" id="SM00986"/>
    </source>
</evidence>
<comment type="subcellular location">
    <subcellularLocation>
        <location evidence="12">Mitochondrion</location>
    </subcellularLocation>
    <subcellularLocation>
        <location evidence="12">Nucleus</location>
    </subcellularLocation>
</comment>
<dbReference type="GO" id="GO:0005739">
    <property type="term" value="C:mitochondrion"/>
    <property type="evidence" value="ECO:0007669"/>
    <property type="project" value="UniProtKB-SubCell"/>
</dbReference>
<comment type="similarity">
    <text evidence="1 12 14">Belongs to the uracil-DNA glycosylase (UDG) superfamily. UNG family.</text>
</comment>
<dbReference type="Proteomes" id="UP000085678">
    <property type="component" value="Unplaced"/>
</dbReference>
<dbReference type="Pfam" id="PF03167">
    <property type="entry name" value="UDG"/>
    <property type="match status" value="1"/>
</dbReference>
<dbReference type="PANTHER" id="PTHR11264">
    <property type="entry name" value="URACIL-DNA GLYCOSYLASE"/>
    <property type="match status" value="1"/>
</dbReference>
<dbReference type="GeneID" id="106150394"/>
<comment type="function">
    <text evidence="12 14">Excises uracil residues from the DNA which can arise as a result of misincorporation of dUMP residues by DNA polymerase or due to deamination of cytosine.</text>
</comment>
<dbReference type="CDD" id="cd10027">
    <property type="entry name" value="UDG-F1-like"/>
    <property type="match status" value="1"/>
</dbReference>
<dbReference type="AlphaFoldDB" id="A0A1S3GY69"/>
<evidence type="ECO:0000256" key="12">
    <source>
        <dbReference type="HAMAP-Rule" id="MF_03166"/>
    </source>
</evidence>
<name>A0A1S3GY69_LINAN</name>
<evidence type="ECO:0000256" key="3">
    <source>
        <dbReference type="ARBA" id="ARBA00022763"/>
    </source>
</evidence>
<comment type="subunit">
    <text evidence="11">Interacts with RPA2 subunit of the RPA trimer; this interaction mediates UNG2 recruitment to RPA-coated single-stranded DNA at stalled replication forks. Interacts with PCNA; this interaction mediates UNG2 recruitment to S-phase replication foci. Interacts (via N-terminus) with FAM72A.</text>
</comment>